<sequence length="249" mass="28966">MLIRLLTYNIRGLPWSSTDINEVGSWLMSSSGADIIALQEVFSQKHRTILEEYATSKGWVAVFPEDSYLFGSILPRMECGSGLAFLLHPKFLQRKPSSFHRYYMSQGADRFVTKGYFVVYLELDGHEFEVFNTHLQSDISECACIRINYPAARHQQEKELYEAAHSSLFPLVIGDMNMCIFKKFVRLDLATHITFPQTEEHLDHLLYLRRDTERLQLKSAIYYHSVKLSDHIPVEYIVWFKRDAINTSI</sequence>
<evidence type="ECO:0000256" key="6">
    <source>
        <dbReference type="ARBA" id="ARBA00022801"/>
    </source>
</evidence>
<feature type="domain" description="Endonuclease/exonuclease/phosphatase" evidence="12">
    <location>
        <begin position="6"/>
        <end position="231"/>
    </location>
</feature>
<dbReference type="Gene3D" id="3.60.10.10">
    <property type="entry name" value="Endonuclease/exonuclease/phosphatase"/>
    <property type="match status" value="1"/>
</dbReference>
<dbReference type="InterPro" id="IPR038772">
    <property type="entry name" value="Sph/SMPD2-like"/>
</dbReference>
<dbReference type="PANTHER" id="PTHR16320">
    <property type="entry name" value="SPHINGOMYELINASE FAMILY MEMBER"/>
    <property type="match status" value="1"/>
</dbReference>
<organism evidence="13">
    <name type="scientific">viral metagenome</name>
    <dbReference type="NCBI Taxonomy" id="1070528"/>
    <lineage>
        <taxon>unclassified sequences</taxon>
        <taxon>metagenomes</taxon>
        <taxon>organismal metagenomes</taxon>
    </lineage>
</organism>
<comment type="pathway">
    <text evidence="2">Lipid metabolism; sphingolipid metabolism.</text>
</comment>
<dbReference type="GO" id="GO:0004767">
    <property type="term" value="F:sphingomyelin phosphodiesterase activity"/>
    <property type="evidence" value="ECO:0007669"/>
    <property type="project" value="InterPro"/>
</dbReference>
<name>A0A6C0BDJ3_9ZZZZ</name>
<protein>
    <recommendedName>
        <fullName evidence="12">Endonuclease/exonuclease/phosphatase domain-containing protein</fullName>
    </recommendedName>
</protein>
<evidence type="ECO:0000256" key="11">
    <source>
        <dbReference type="ARBA" id="ARBA00023136"/>
    </source>
</evidence>
<evidence type="ECO:0000256" key="1">
    <source>
        <dbReference type="ARBA" id="ARBA00004141"/>
    </source>
</evidence>
<proteinExistence type="predicted"/>
<dbReference type="InterPro" id="IPR005135">
    <property type="entry name" value="Endo/exonuclease/phosphatase"/>
</dbReference>
<evidence type="ECO:0000259" key="12">
    <source>
        <dbReference type="Pfam" id="PF03372"/>
    </source>
</evidence>
<evidence type="ECO:0000256" key="3">
    <source>
        <dbReference type="ARBA" id="ARBA00004991"/>
    </source>
</evidence>
<evidence type="ECO:0000256" key="5">
    <source>
        <dbReference type="ARBA" id="ARBA00022723"/>
    </source>
</evidence>
<dbReference type="PANTHER" id="PTHR16320:SF24">
    <property type="entry name" value="PHOSPHODIESTERASE, PUTATIVE-RELATED"/>
    <property type="match status" value="1"/>
</dbReference>
<dbReference type="EMBL" id="MN739110">
    <property type="protein sequence ID" value="QHS89463.1"/>
    <property type="molecule type" value="Genomic_DNA"/>
</dbReference>
<keyword evidence="11" id="KW-0472">Membrane</keyword>
<accession>A0A6C0BDJ3</accession>
<evidence type="ECO:0000256" key="9">
    <source>
        <dbReference type="ARBA" id="ARBA00022989"/>
    </source>
</evidence>
<evidence type="ECO:0000256" key="10">
    <source>
        <dbReference type="ARBA" id="ARBA00023098"/>
    </source>
</evidence>
<keyword evidence="10" id="KW-0443">Lipid metabolism</keyword>
<keyword evidence="4" id="KW-0812">Transmembrane</keyword>
<keyword evidence="9" id="KW-1133">Transmembrane helix</keyword>
<dbReference type="InterPro" id="IPR036691">
    <property type="entry name" value="Endo/exonu/phosph_ase_sf"/>
</dbReference>
<dbReference type="GO" id="GO:0046872">
    <property type="term" value="F:metal ion binding"/>
    <property type="evidence" value="ECO:0007669"/>
    <property type="project" value="UniProtKB-KW"/>
</dbReference>
<reference evidence="13" key="1">
    <citation type="journal article" date="2020" name="Nature">
        <title>Giant virus diversity and host interactions through global metagenomics.</title>
        <authorList>
            <person name="Schulz F."/>
            <person name="Roux S."/>
            <person name="Paez-Espino D."/>
            <person name="Jungbluth S."/>
            <person name="Walsh D.A."/>
            <person name="Denef V.J."/>
            <person name="McMahon K.D."/>
            <person name="Konstantinidis K.T."/>
            <person name="Eloe-Fadrosh E.A."/>
            <person name="Kyrpides N.C."/>
            <person name="Woyke T."/>
        </authorList>
    </citation>
    <scope>NUCLEOTIDE SEQUENCE</scope>
    <source>
        <strain evidence="13">GVMAG-M-3300010158-60</strain>
    </source>
</reference>
<dbReference type="Pfam" id="PF03372">
    <property type="entry name" value="Exo_endo_phos"/>
    <property type="match status" value="1"/>
</dbReference>
<keyword evidence="5" id="KW-0479">Metal-binding</keyword>
<evidence type="ECO:0000256" key="4">
    <source>
        <dbReference type="ARBA" id="ARBA00022692"/>
    </source>
</evidence>
<comment type="subcellular location">
    <subcellularLocation>
        <location evidence="1">Membrane</location>
        <topology evidence="1">Multi-pass membrane protein</topology>
    </subcellularLocation>
</comment>
<keyword evidence="6" id="KW-0378">Hydrolase</keyword>
<comment type="pathway">
    <text evidence="3">Sphingolipid metabolism.</text>
</comment>
<evidence type="ECO:0000256" key="2">
    <source>
        <dbReference type="ARBA" id="ARBA00004760"/>
    </source>
</evidence>
<dbReference type="SUPFAM" id="SSF56219">
    <property type="entry name" value="DNase I-like"/>
    <property type="match status" value="1"/>
</dbReference>
<evidence type="ECO:0000313" key="13">
    <source>
        <dbReference type="EMBL" id="QHS89463.1"/>
    </source>
</evidence>
<evidence type="ECO:0000256" key="8">
    <source>
        <dbReference type="ARBA" id="ARBA00022919"/>
    </source>
</evidence>
<keyword evidence="8" id="KW-0746">Sphingolipid metabolism</keyword>
<dbReference type="AlphaFoldDB" id="A0A6C0BDJ3"/>
<evidence type="ECO:0000256" key="7">
    <source>
        <dbReference type="ARBA" id="ARBA00022842"/>
    </source>
</evidence>
<keyword evidence="7" id="KW-0460">Magnesium</keyword>